<evidence type="ECO:0000313" key="10">
    <source>
        <dbReference type="Proteomes" id="UP001623041"/>
    </source>
</evidence>
<evidence type="ECO:0000256" key="3">
    <source>
        <dbReference type="ARBA" id="ARBA00022692"/>
    </source>
</evidence>
<feature type="transmembrane region" description="Helical" evidence="8">
    <location>
        <begin position="430"/>
        <end position="456"/>
    </location>
</feature>
<comment type="subcellular location">
    <subcellularLocation>
        <location evidence="6">Cell membrane</location>
    </subcellularLocation>
    <subcellularLocation>
        <location evidence="1">Membrane</location>
        <topology evidence="1">Multi-pass membrane protein</topology>
    </subcellularLocation>
</comment>
<dbReference type="InterPro" id="IPR050768">
    <property type="entry name" value="UPF0353/GerABKA_families"/>
</dbReference>
<dbReference type="RefSeq" id="WP_406579393.1">
    <property type="nucleotide sequence ID" value="NZ_JBJHQH010000002.1"/>
</dbReference>
<gene>
    <name evidence="9" type="ORF">ACJEBI_03340</name>
</gene>
<keyword evidence="10" id="KW-1185">Reference proteome</keyword>
<organism evidence="9 10">
    <name type="scientific">Bacillus salipaludis</name>
    <dbReference type="NCBI Taxonomy" id="2547811"/>
    <lineage>
        <taxon>Bacteria</taxon>
        <taxon>Bacillati</taxon>
        <taxon>Bacillota</taxon>
        <taxon>Bacilli</taxon>
        <taxon>Bacillales</taxon>
        <taxon>Bacillaceae</taxon>
        <taxon>Bacillus</taxon>
    </lineage>
</organism>
<dbReference type="PIRSF" id="PIRSF005690">
    <property type="entry name" value="GerBA"/>
    <property type="match status" value="1"/>
</dbReference>
<evidence type="ECO:0000313" key="9">
    <source>
        <dbReference type="EMBL" id="MFK9090521.1"/>
    </source>
</evidence>
<evidence type="ECO:0000256" key="8">
    <source>
        <dbReference type="SAM" id="Phobius"/>
    </source>
</evidence>
<dbReference type="InterPro" id="IPR004995">
    <property type="entry name" value="Spore_Ger"/>
</dbReference>
<evidence type="ECO:0000256" key="4">
    <source>
        <dbReference type="ARBA" id="ARBA00022989"/>
    </source>
</evidence>
<feature type="transmembrane region" description="Helical" evidence="8">
    <location>
        <begin position="375"/>
        <end position="394"/>
    </location>
</feature>
<keyword evidence="4 8" id="KW-1133">Transmembrane helix</keyword>
<proteinExistence type="inferred from homology"/>
<protein>
    <submittedName>
        <fullName evidence="9">Spore germination protein</fullName>
    </submittedName>
</protein>
<dbReference type="Proteomes" id="UP001623041">
    <property type="component" value="Unassembled WGS sequence"/>
</dbReference>
<keyword evidence="5 6" id="KW-0472">Membrane</keyword>
<feature type="region of interest" description="Disordered" evidence="7">
    <location>
        <begin position="1"/>
        <end position="24"/>
    </location>
</feature>
<comment type="caution">
    <text evidence="9">The sequence shown here is derived from an EMBL/GenBank/DDBJ whole genome shotgun (WGS) entry which is preliminary data.</text>
</comment>
<dbReference type="EMBL" id="JBJHQH010000002">
    <property type="protein sequence ID" value="MFK9090521.1"/>
    <property type="molecule type" value="Genomic_DNA"/>
</dbReference>
<dbReference type="PANTHER" id="PTHR22550:SF5">
    <property type="entry name" value="LEUCINE ZIPPER PROTEIN 4"/>
    <property type="match status" value="1"/>
</dbReference>
<comment type="similarity">
    <text evidence="2 6">Belongs to the GerABKA family.</text>
</comment>
<evidence type="ECO:0000256" key="7">
    <source>
        <dbReference type="SAM" id="MobiDB-lite"/>
    </source>
</evidence>
<evidence type="ECO:0000256" key="1">
    <source>
        <dbReference type="ARBA" id="ARBA00004141"/>
    </source>
</evidence>
<feature type="region of interest" description="Disordered" evidence="7">
    <location>
        <begin position="505"/>
        <end position="529"/>
    </location>
</feature>
<sequence length="529" mass="59524">MLKKKQKKRQNDNYRQKQDPQKPEDLSILRDYQDNISRIKGELGNSTDINFREFQFNRIKGFCVYVDGLANQEMISVFFMETLYTGDIDLTLHDAFQCLADKTVSLGNIQIITDWNQVYDNLLYGNTLFFLNGYNKAITVETKGWDKRSITEPSTQLAIRGPKDSFTETLRTNTALIRRRITSPNLWLETMKIGRVSQTDVGIMYLKGIANEKIVQEIKERLNRIDIDSIQGSGFVEQLIEDQTWTTFPTTYSSERPDVVSSHILEGRIALIVDGTPFVVTAPAIFIQFFQAPDDYYSRFDISTGIRILRILSFFIALIGPAVYIAATTFHQEMIPTTMAIAIAAQRENVPFPAFIEALIMEILFEILREAGLRLPRAVGQAVSIVGALVIGQAAVQAGIVSPVMVIVVSLTAIANFSTPSFAMAIAARLIRFVLMGLATVLGFYGIMLGLMFMAIHLCSIRSFGIPYMMPLAPFNINNQQDVFVRFPIWAMKNRPMFISKGNIVRTGENQKPGPPKQEENNQTSNGES</sequence>
<feature type="compositionally biased region" description="Basic and acidic residues" evidence="7">
    <location>
        <begin position="9"/>
        <end position="24"/>
    </location>
</feature>
<evidence type="ECO:0000256" key="6">
    <source>
        <dbReference type="PIRNR" id="PIRNR005690"/>
    </source>
</evidence>
<feature type="transmembrane region" description="Helical" evidence="8">
    <location>
        <begin position="400"/>
        <end position="418"/>
    </location>
</feature>
<dbReference type="Pfam" id="PF03323">
    <property type="entry name" value="GerA"/>
    <property type="match status" value="1"/>
</dbReference>
<dbReference type="PANTHER" id="PTHR22550">
    <property type="entry name" value="SPORE GERMINATION PROTEIN"/>
    <property type="match status" value="1"/>
</dbReference>
<evidence type="ECO:0000256" key="5">
    <source>
        <dbReference type="ARBA" id="ARBA00023136"/>
    </source>
</evidence>
<keyword evidence="3 8" id="KW-0812">Transmembrane</keyword>
<accession>A0ABW8RAR1</accession>
<reference evidence="9 10" key="1">
    <citation type="submission" date="2024-11" db="EMBL/GenBank/DDBJ databases">
        <authorList>
            <person name="Lucas J.A."/>
        </authorList>
    </citation>
    <scope>NUCLEOTIDE SEQUENCE [LARGE SCALE GENOMIC DNA]</scope>
    <source>
        <strain evidence="9 10">Z 5.4</strain>
    </source>
</reference>
<feature type="transmembrane region" description="Helical" evidence="8">
    <location>
        <begin position="308"/>
        <end position="330"/>
    </location>
</feature>
<evidence type="ECO:0000256" key="2">
    <source>
        <dbReference type="ARBA" id="ARBA00005278"/>
    </source>
</evidence>
<name>A0ABW8RAR1_9BACI</name>